<proteinExistence type="predicted"/>
<dbReference type="Proteomes" id="UP000287563">
    <property type="component" value="Unassembled WGS sequence"/>
</dbReference>
<sequence length="261" mass="29669">MDNDNKIDSLAESTEEKVYRMFKAIWPVGAGVAAIYNPVVSAALTVGSVAFESLYDDPRMEKLCRHVSKLASNKPEYSVLSMKDFTTNQEFISCLNRAQEVIKKNHQDEKIEMLAHALVNSINSNVPFSKKAIFLSLIDELTVEHIQVLNLVSDELLWVPKSWPDYNVNVELSRELCQQLGFENNELIYIHSIVNDLISKRLILNTELKVNHNQSIASKNEYGMVLTKLTSEQLDTEFTNYCTNLSKLGLEFVSFVSEKEI</sequence>
<gene>
    <name evidence="1" type="ORF">EDI28_25820</name>
</gene>
<reference evidence="1 2" key="1">
    <citation type="submission" date="2018-11" db="EMBL/GenBank/DDBJ databases">
        <title>Photobacterium sp. BEI247 sp. nov., a marine bacterium isolated from Yongle Blue Hole in the South China Sea.</title>
        <authorList>
            <person name="Wang X."/>
        </authorList>
    </citation>
    <scope>NUCLEOTIDE SEQUENCE [LARGE SCALE GENOMIC DNA]</scope>
    <source>
        <strain evidence="2">BEI247</strain>
    </source>
</reference>
<evidence type="ECO:0008006" key="3">
    <source>
        <dbReference type="Google" id="ProtNLM"/>
    </source>
</evidence>
<accession>A0A3S3UFK6</accession>
<evidence type="ECO:0000313" key="1">
    <source>
        <dbReference type="EMBL" id="RWX52722.1"/>
    </source>
</evidence>
<protein>
    <recommendedName>
        <fullName evidence="3">DUF4393 domain-containing protein</fullName>
    </recommendedName>
</protein>
<keyword evidence="2" id="KW-1185">Reference proteome</keyword>
<name>A0A3S3UFK6_9GAMM</name>
<organism evidence="1 2">
    <name type="scientific">Photobacterium chitinilyticum</name>
    <dbReference type="NCBI Taxonomy" id="2485123"/>
    <lineage>
        <taxon>Bacteria</taxon>
        <taxon>Pseudomonadati</taxon>
        <taxon>Pseudomonadota</taxon>
        <taxon>Gammaproteobacteria</taxon>
        <taxon>Vibrionales</taxon>
        <taxon>Vibrionaceae</taxon>
        <taxon>Photobacterium</taxon>
    </lineage>
</organism>
<evidence type="ECO:0000313" key="2">
    <source>
        <dbReference type="Proteomes" id="UP000287563"/>
    </source>
</evidence>
<comment type="caution">
    <text evidence="1">The sequence shown here is derived from an EMBL/GenBank/DDBJ whole genome shotgun (WGS) entry which is preliminary data.</text>
</comment>
<dbReference type="EMBL" id="RJLM01000046">
    <property type="protein sequence ID" value="RWX52722.1"/>
    <property type="molecule type" value="Genomic_DNA"/>
</dbReference>
<dbReference type="AlphaFoldDB" id="A0A3S3UFK6"/>
<dbReference type="RefSeq" id="WP_128786670.1">
    <property type="nucleotide sequence ID" value="NZ_RJLM01000046.1"/>
</dbReference>